<name>A0A317VSY8_9EURO</name>
<dbReference type="Gene3D" id="3.20.20.140">
    <property type="entry name" value="Metal-dependent hydrolases"/>
    <property type="match status" value="1"/>
</dbReference>
<dbReference type="STRING" id="1448321.A0A317VSY8"/>
<dbReference type="GO" id="GO:0005737">
    <property type="term" value="C:cytoplasm"/>
    <property type="evidence" value="ECO:0007669"/>
    <property type="project" value="InterPro"/>
</dbReference>
<dbReference type="AlphaFoldDB" id="A0A317VSY8"/>
<dbReference type="CDD" id="cd01314">
    <property type="entry name" value="D-HYD"/>
    <property type="match status" value="1"/>
</dbReference>
<dbReference type="NCBIfam" id="TIGR02033">
    <property type="entry name" value="D-hydantoinase"/>
    <property type="match status" value="1"/>
</dbReference>
<dbReference type="EMBL" id="MSFL01000018">
    <property type="protein sequence ID" value="PWY77484.1"/>
    <property type="molecule type" value="Genomic_DNA"/>
</dbReference>
<feature type="modified residue" description="N6-carboxylysine" evidence="2">
    <location>
        <position position="160"/>
    </location>
</feature>
<dbReference type="OrthoDB" id="1924787at2759"/>
<dbReference type="RefSeq" id="XP_025398057.1">
    <property type="nucleotide sequence ID" value="XM_025545980.1"/>
</dbReference>
<reference evidence="4 5" key="1">
    <citation type="submission" date="2016-12" db="EMBL/GenBank/DDBJ databases">
        <title>The genomes of Aspergillus section Nigri reveals drivers in fungal speciation.</title>
        <authorList>
            <consortium name="DOE Joint Genome Institute"/>
            <person name="Vesth T.C."/>
            <person name="Nybo J."/>
            <person name="Theobald S."/>
            <person name="Brandl J."/>
            <person name="Frisvad J.C."/>
            <person name="Nielsen K.F."/>
            <person name="Lyhne E.K."/>
            <person name="Kogle M.E."/>
            <person name="Kuo A."/>
            <person name="Riley R."/>
            <person name="Clum A."/>
            <person name="Nolan M."/>
            <person name="Lipzen A."/>
            <person name="Salamov A."/>
            <person name="Henrissat B."/>
            <person name="Wiebenga A."/>
            <person name="De Vries R.P."/>
            <person name="Grigoriev I.V."/>
            <person name="Mortensen U.H."/>
            <person name="Andersen M.R."/>
            <person name="Baker S.E."/>
        </authorList>
    </citation>
    <scope>NUCLEOTIDE SEQUENCE [LARGE SCALE GENOMIC DNA]</scope>
    <source>
        <strain evidence="4 5">CBS 117.55</strain>
    </source>
</reference>
<protein>
    <submittedName>
        <fullName evidence="4">Putative allantoinase</fullName>
    </submittedName>
</protein>
<dbReference type="Proteomes" id="UP000247233">
    <property type="component" value="Unassembled WGS sequence"/>
</dbReference>
<evidence type="ECO:0000256" key="1">
    <source>
        <dbReference type="ARBA" id="ARBA00008829"/>
    </source>
</evidence>
<evidence type="ECO:0000259" key="3">
    <source>
        <dbReference type="Pfam" id="PF01979"/>
    </source>
</evidence>
<gene>
    <name evidence="4" type="ORF">BO70DRAFT_388295</name>
</gene>
<feature type="domain" description="Amidohydrolase-related" evidence="3">
    <location>
        <begin position="57"/>
        <end position="456"/>
    </location>
</feature>
<evidence type="ECO:0000313" key="4">
    <source>
        <dbReference type="EMBL" id="PWY77484.1"/>
    </source>
</evidence>
<dbReference type="InterPro" id="IPR011059">
    <property type="entry name" value="Metal-dep_hydrolase_composite"/>
</dbReference>
<dbReference type="InterPro" id="IPR050378">
    <property type="entry name" value="Metallo-dep_Hydrolases_sf"/>
</dbReference>
<sequence length="494" mass="54228">MLYSPFDCVILDGTVVTAADVGRYDIGIRGGKIALLAPARSLATARASRVINAEGAYVMPGGIDAHVHLSEPELFGKGKSADDFTTGSRSAIAGGTTTIIAFAPQGRSDPSLLNILDAMQQKASNVTYCDYSLHLIISNPTRQALDEFKVLRERGVSSVKIYMTYEDLRIQDNQILDVLLQSRVDGITTMIHAENGDMLNWMTEQLESRNLLAPKYHATSRPQILESEATNRAIALSQLIETPILIVHVSSPLAANIIRTAQTHGHPIYAETCPQYLFLTRKALEAPGFEGAKCVCSPPPRDGEADLESIWKGLQNGTFTILSSDHCPFVYEDSVNGKKSAISEDAPLGRFKYIPNGCPGVETRLPLVWSANRLSPQKFVEVTSTNPAKLYGLYPQKGALIPGVSDADLTIWYPESSALEPFPITNSALHHNVDNTPFEGQMITQWPRYTLLRGEVVWDRDNGGVVGKEGYGQFVERGRSEFCSEQPPWDVEKF</sequence>
<accession>A0A317VSY8</accession>
<dbReference type="InterPro" id="IPR011778">
    <property type="entry name" value="Hydantoinase/dihydroPyrase"/>
</dbReference>
<proteinExistence type="inferred from homology"/>
<dbReference type="InterPro" id="IPR032466">
    <property type="entry name" value="Metal_Hydrolase"/>
</dbReference>
<evidence type="ECO:0000256" key="2">
    <source>
        <dbReference type="PIRSR" id="PIRSR611778-50"/>
    </source>
</evidence>
<dbReference type="PANTHER" id="PTHR11647:SF96">
    <property type="entry name" value="AMIDOHYDROLASE-RELATED DOMAIN-CONTAINING PROTEIN"/>
    <property type="match status" value="1"/>
</dbReference>
<dbReference type="PANTHER" id="PTHR11647">
    <property type="entry name" value="HYDRANTOINASE/DIHYDROPYRIMIDINASE FAMILY MEMBER"/>
    <property type="match status" value="1"/>
</dbReference>
<dbReference type="GO" id="GO:0016810">
    <property type="term" value="F:hydrolase activity, acting on carbon-nitrogen (but not peptide) bonds"/>
    <property type="evidence" value="ECO:0007669"/>
    <property type="project" value="InterPro"/>
</dbReference>
<organism evidence="4 5">
    <name type="scientific">Aspergillus heteromorphus CBS 117.55</name>
    <dbReference type="NCBI Taxonomy" id="1448321"/>
    <lineage>
        <taxon>Eukaryota</taxon>
        <taxon>Fungi</taxon>
        <taxon>Dikarya</taxon>
        <taxon>Ascomycota</taxon>
        <taxon>Pezizomycotina</taxon>
        <taxon>Eurotiomycetes</taxon>
        <taxon>Eurotiomycetidae</taxon>
        <taxon>Eurotiales</taxon>
        <taxon>Aspergillaceae</taxon>
        <taxon>Aspergillus</taxon>
        <taxon>Aspergillus subgen. Circumdati</taxon>
    </lineage>
</organism>
<comment type="similarity">
    <text evidence="1">Belongs to the metallo-dependent hydrolases superfamily. Hydantoinase/dihydropyrimidinase family.</text>
</comment>
<dbReference type="FunFam" id="3.20.20.140:FF:000174">
    <property type="entry name" value="Dihydropyrimidinase-related protein 2"/>
    <property type="match status" value="1"/>
</dbReference>
<dbReference type="SUPFAM" id="SSF51556">
    <property type="entry name" value="Metallo-dependent hydrolases"/>
    <property type="match status" value="1"/>
</dbReference>
<dbReference type="GeneID" id="37068217"/>
<dbReference type="SUPFAM" id="SSF51338">
    <property type="entry name" value="Composite domain of metallo-dependent hydrolases"/>
    <property type="match status" value="2"/>
</dbReference>
<comment type="PTM">
    <text evidence="2">Carbamylation allows a single lysine to coordinate two divalent metal cations.</text>
</comment>
<dbReference type="InterPro" id="IPR006680">
    <property type="entry name" value="Amidohydro-rel"/>
</dbReference>
<keyword evidence="5" id="KW-1185">Reference proteome</keyword>
<comment type="caution">
    <text evidence="4">The sequence shown here is derived from an EMBL/GenBank/DDBJ whole genome shotgun (WGS) entry which is preliminary data.</text>
</comment>
<evidence type="ECO:0000313" key="5">
    <source>
        <dbReference type="Proteomes" id="UP000247233"/>
    </source>
</evidence>
<dbReference type="VEuPathDB" id="FungiDB:BO70DRAFT_388295"/>
<dbReference type="Gene3D" id="2.30.40.10">
    <property type="entry name" value="Urease, subunit C, domain 1"/>
    <property type="match status" value="1"/>
</dbReference>
<dbReference type="Pfam" id="PF01979">
    <property type="entry name" value="Amidohydro_1"/>
    <property type="match status" value="1"/>
</dbReference>